<feature type="region of interest" description="Disordered" evidence="2">
    <location>
        <begin position="263"/>
        <end position="290"/>
    </location>
</feature>
<accession>A0AAN7AJE7</accession>
<dbReference type="Proteomes" id="UP001302126">
    <property type="component" value="Unassembled WGS sequence"/>
</dbReference>
<comment type="caution">
    <text evidence="3">The sequence shown here is derived from an EMBL/GenBank/DDBJ whole genome shotgun (WGS) entry which is preliminary data.</text>
</comment>
<protein>
    <submittedName>
        <fullName evidence="3">Uncharacterized protein</fullName>
    </submittedName>
</protein>
<keyword evidence="1" id="KW-0175">Coiled coil</keyword>
<sequence>MSFVPGAELLRRGEFSTIPKLEQKLATTKALLAQEDRRLAALEARGAGKSSRRTCRRSLNSLRDLIHRQQRKLEAKLEMRNIKITERQKALGAHPASQQTSPTFHPPPASSSRPSQAPFRGNLGSQGANQTQETRFPVGSTTSHSFGGSQGRHIGEESPSQWYKTYESQLHHSAFGTSTFQDRTFTGVAQSDDDRCMNTGTNSSIHTKEPEIRGRQIIKREPENCAPTGPSYPSFNNTGINSHDSFGYVRQPRIAVPIRSSYQHHHEASVQKNASATTTRIKRPRSPSIGSVEKRQRIGVYWLYNHNGQTARWPDANLNLNRRSNRRWRDLTGQRVEDQRYRQIWSSCTPRELYPDYYQPGVKQWRTEQRKNWTYQFAFPQAALSLGQEVLESTYFLSDENYPRLDTMLGLSRYY</sequence>
<feature type="coiled-coil region" evidence="1">
    <location>
        <begin position="25"/>
        <end position="79"/>
    </location>
</feature>
<dbReference type="EMBL" id="MU864382">
    <property type="protein sequence ID" value="KAK4188859.1"/>
    <property type="molecule type" value="Genomic_DNA"/>
</dbReference>
<evidence type="ECO:0000313" key="3">
    <source>
        <dbReference type="EMBL" id="KAK4188859.1"/>
    </source>
</evidence>
<gene>
    <name evidence="3" type="ORF">QBC35DRAFT_473137</name>
</gene>
<feature type="region of interest" description="Disordered" evidence="2">
    <location>
        <begin position="89"/>
        <end position="157"/>
    </location>
</feature>
<name>A0AAN7AJE7_9PEZI</name>
<evidence type="ECO:0000256" key="1">
    <source>
        <dbReference type="SAM" id="Coils"/>
    </source>
</evidence>
<evidence type="ECO:0000256" key="2">
    <source>
        <dbReference type="SAM" id="MobiDB-lite"/>
    </source>
</evidence>
<organism evidence="3 4">
    <name type="scientific">Podospora australis</name>
    <dbReference type="NCBI Taxonomy" id="1536484"/>
    <lineage>
        <taxon>Eukaryota</taxon>
        <taxon>Fungi</taxon>
        <taxon>Dikarya</taxon>
        <taxon>Ascomycota</taxon>
        <taxon>Pezizomycotina</taxon>
        <taxon>Sordariomycetes</taxon>
        <taxon>Sordariomycetidae</taxon>
        <taxon>Sordariales</taxon>
        <taxon>Podosporaceae</taxon>
        <taxon>Podospora</taxon>
    </lineage>
</organism>
<reference evidence="3" key="2">
    <citation type="submission" date="2023-05" db="EMBL/GenBank/DDBJ databases">
        <authorList>
            <consortium name="Lawrence Berkeley National Laboratory"/>
            <person name="Steindorff A."/>
            <person name="Hensen N."/>
            <person name="Bonometti L."/>
            <person name="Westerberg I."/>
            <person name="Brannstrom I.O."/>
            <person name="Guillou S."/>
            <person name="Cros-Aarteil S."/>
            <person name="Calhoun S."/>
            <person name="Haridas S."/>
            <person name="Kuo A."/>
            <person name="Mondo S."/>
            <person name="Pangilinan J."/>
            <person name="Riley R."/>
            <person name="Labutti K."/>
            <person name="Andreopoulos B."/>
            <person name="Lipzen A."/>
            <person name="Chen C."/>
            <person name="Yanf M."/>
            <person name="Daum C."/>
            <person name="Ng V."/>
            <person name="Clum A."/>
            <person name="Ohm R."/>
            <person name="Martin F."/>
            <person name="Silar P."/>
            <person name="Natvig D."/>
            <person name="Lalanne C."/>
            <person name="Gautier V."/>
            <person name="Ament-Velasquez S.L."/>
            <person name="Kruys A."/>
            <person name="Hutchinson M.I."/>
            <person name="Powell A.J."/>
            <person name="Barry K."/>
            <person name="Miller A.N."/>
            <person name="Grigoriev I.V."/>
            <person name="Debuchy R."/>
            <person name="Gladieux P."/>
            <person name="Thoren M.H."/>
            <person name="Johannesson H."/>
        </authorList>
    </citation>
    <scope>NUCLEOTIDE SEQUENCE</scope>
    <source>
        <strain evidence="3">PSN309</strain>
    </source>
</reference>
<proteinExistence type="predicted"/>
<feature type="compositionally biased region" description="Polar residues" evidence="2">
    <location>
        <begin position="123"/>
        <end position="147"/>
    </location>
</feature>
<feature type="compositionally biased region" description="Polar residues" evidence="2">
    <location>
        <begin position="270"/>
        <end position="279"/>
    </location>
</feature>
<keyword evidence="4" id="KW-1185">Reference proteome</keyword>
<evidence type="ECO:0000313" key="4">
    <source>
        <dbReference type="Proteomes" id="UP001302126"/>
    </source>
</evidence>
<reference evidence="3" key="1">
    <citation type="journal article" date="2023" name="Mol. Phylogenet. Evol.">
        <title>Genome-scale phylogeny and comparative genomics of the fungal order Sordariales.</title>
        <authorList>
            <person name="Hensen N."/>
            <person name="Bonometti L."/>
            <person name="Westerberg I."/>
            <person name="Brannstrom I.O."/>
            <person name="Guillou S."/>
            <person name="Cros-Aarteil S."/>
            <person name="Calhoun S."/>
            <person name="Haridas S."/>
            <person name="Kuo A."/>
            <person name="Mondo S."/>
            <person name="Pangilinan J."/>
            <person name="Riley R."/>
            <person name="LaButti K."/>
            <person name="Andreopoulos B."/>
            <person name="Lipzen A."/>
            <person name="Chen C."/>
            <person name="Yan M."/>
            <person name="Daum C."/>
            <person name="Ng V."/>
            <person name="Clum A."/>
            <person name="Steindorff A."/>
            <person name="Ohm R.A."/>
            <person name="Martin F."/>
            <person name="Silar P."/>
            <person name="Natvig D.O."/>
            <person name="Lalanne C."/>
            <person name="Gautier V."/>
            <person name="Ament-Velasquez S.L."/>
            <person name="Kruys A."/>
            <person name="Hutchinson M.I."/>
            <person name="Powell A.J."/>
            <person name="Barry K."/>
            <person name="Miller A.N."/>
            <person name="Grigoriev I.V."/>
            <person name="Debuchy R."/>
            <person name="Gladieux P."/>
            <person name="Hiltunen Thoren M."/>
            <person name="Johannesson H."/>
        </authorList>
    </citation>
    <scope>NUCLEOTIDE SEQUENCE</scope>
    <source>
        <strain evidence="3">PSN309</strain>
    </source>
</reference>
<dbReference type="AlphaFoldDB" id="A0AAN7AJE7"/>